<proteinExistence type="predicted"/>
<dbReference type="Proteomes" id="UP000663629">
    <property type="component" value="Chromosome 2"/>
</dbReference>
<dbReference type="PANTHER" id="PTHR41521:SF4">
    <property type="entry name" value="BLR0684 PROTEIN"/>
    <property type="match status" value="1"/>
</dbReference>
<dbReference type="EMBL" id="CP070371">
    <property type="protein sequence ID" value="QRZ15151.1"/>
    <property type="molecule type" value="Genomic_DNA"/>
</dbReference>
<accession>A0ABX7JNS3</accession>
<dbReference type="PANTHER" id="PTHR41521">
    <property type="match status" value="1"/>
</dbReference>
<reference evidence="3 4" key="1">
    <citation type="submission" date="2021-02" db="EMBL/GenBank/DDBJ databases">
        <title>Paracoccus methylovroum sp.nov., a new methanol and methylamine utilizing methylotrophic denitrifer.</title>
        <authorList>
            <person name="Timsy T."/>
            <person name="Behrendt U."/>
            <person name="Ulrich A."/>
            <person name="Spanner T."/>
            <person name="Foesel B.U."/>
            <person name="Horn M.A."/>
            <person name="Kolb S."/>
        </authorList>
    </citation>
    <scope>NUCLEOTIDE SEQUENCE [LARGE SCALE GENOMIC DNA]</scope>
    <source>
        <strain evidence="3 4">H4-D09</strain>
    </source>
</reference>
<dbReference type="SUPFAM" id="SSF54909">
    <property type="entry name" value="Dimeric alpha+beta barrel"/>
    <property type="match status" value="1"/>
</dbReference>
<name>A0ABX7JNS3_9RHOB</name>
<dbReference type="InterPro" id="IPR011008">
    <property type="entry name" value="Dimeric_a/b-barrel"/>
</dbReference>
<dbReference type="RefSeq" id="WP_205296110.1">
    <property type="nucleotide sequence ID" value="NZ_CP070371.1"/>
</dbReference>
<evidence type="ECO:0000259" key="2">
    <source>
        <dbReference type="Pfam" id="PF07045"/>
    </source>
</evidence>
<organism evidence="3 4">
    <name type="scientific">Paracoccus methylovorus</name>
    <dbReference type="NCBI Taxonomy" id="2812658"/>
    <lineage>
        <taxon>Bacteria</taxon>
        <taxon>Pseudomonadati</taxon>
        <taxon>Pseudomonadota</taxon>
        <taxon>Alphaproteobacteria</taxon>
        <taxon>Rhodobacterales</taxon>
        <taxon>Paracoccaceae</taxon>
        <taxon>Paracoccus</taxon>
    </lineage>
</organism>
<keyword evidence="1" id="KW-0732">Signal</keyword>
<feature type="signal peptide" evidence="1">
    <location>
        <begin position="1"/>
        <end position="20"/>
    </location>
</feature>
<dbReference type="InterPro" id="IPR010753">
    <property type="entry name" value="DUF1330"/>
</dbReference>
<protein>
    <submittedName>
        <fullName evidence="3">DUF1330 domain-containing protein</fullName>
    </submittedName>
</protein>
<evidence type="ECO:0000313" key="4">
    <source>
        <dbReference type="Proteomes" id="UP000663629"/>
    </source>
</evidence>
<feature type="domain" description="DUF1330" evidence="2">
    <location>
        <begin position="26"/>
        <end position="117"/>
    </location>
</feature>
<dbReference type="Gene3D" id="3.30.70.100">
    <property type="match status" value="1"/>
</dbReference>
<evidence type="ECO:0000313" key="3">
    <source>
        <dbReference type="EMBL" id="QRZ15151.1"/>
    </source>
</evidence>
<keyword evidence="4" id="KW-1185">Reference proteome</keyword>
<feature type="chain" id="PRO_5047506510" evidence="1">
    <location>
        <begin position="21"/>
        <end position="128"/>
    </location>
</feature>
<dbReference type="Pfam" id="PF07045">
    <property type="entry name" value="DUF1330"/>
    <property type="match status" value="1"/>
</dbReference>
<evidence type="ECO:0000256" key="1">
    <source>
        <dbReference type="SAM" id="SignalP"/>
    </source>
</evidence>
<gene>
    <name evidence="3" type="ORF">JWJ88_19680</name>
</gene>
<sequence>MLKKLALGLALSAMTLPALAQQADQPAYLVATLEVADLAAYFDRYGGPLFPMLAAAGAEVLVGTPTVETLEGDYAATWTAIVRFPSMEALSSWYASDEYQAIAPERRALSDAETSVLFAAPGFVMPAQ</sequence>